<evidence type="ECO:0000313" key="3">
    <source>
        <dbReference type="EMBL" id="KAH0868164.1"/>
    </source>
</evidence>
<dbReference type="InterPro" id="IPR050942">
    <property type="entry name" value="F-box_BR-signaling"/>
</dbReference>
<feature type="coiled-coil region" evidence="1">
    <location>
        <begin position="36"/>
        <end position="80"/>
    </location>
</feature>
<organism evidence="3 4">
    <name type="scientific">Brassica napus</name>
    <name type="common">Rape</name>
    <dbReference type="NCBI Taxonomy" id="3708"/>
    <lineage>
        <taxon>Eukaryota</taxon>
        <taxon>Viridiplantae</taxon>
        <taxon>Streptophyta</taxon>
        <taxon>Embryophyta</taxon>
        <taxon>Tracheophyta</taxon>
        <taxon>Spermatophyta</taxon>
        <taxon>Magnoliopsida</taxon>
        <taxon>eudicotyledons</taxon>
        <taxon>Gunneridae</taxon>
        <taxon>Pentapetalae</taxon>
        <taxon>rosids</taxon>
        <taxon>malvids</taxon>
        <taxon>Brassicales</taxon>
        <taxon>Brassicaceae</taxon>
        <taxon>Brassiceae</taxon>
        <taxon>Brassica</taxon>
    </lineage>
</organism>
<name>A0ABQ7YIX4_BRANA</name>
<dbReference type="Pfam" id="PF03478">
    <property type="entry name" value="Beta-prop_KIB1-4"/>
    <property type="match status" value="1"/>
</dbReference>
<comment type="caution">
    <text evidence="3">The sequence shown here is derived from an EMBL/GenBank/DDBJ whole genome shotgun (WGS) entry which is preliminary data.</text>
</comment>
<dbReference type="InterPro" id="IPR005174">
    <property type="entry name" value="KIB1-4_b-propeller"/>
</dbReference>
<dbReference type="PANTHER" id="PTHR44259:SF93">
    <property type="entry name" value="PROTEIN, PUTATIVE (DUF295)-RELATED"/>
    <property type="match status" value="1"/>
</dbReference>
<sequence length="522" mass="58563">MAREGELQRQIDDLQGQVTGLHRTREETNPELSSEFQIMKEKLNKHSKQLEQSAEKLSQLESENLTLRDKNQALNAASNKKRRFWTRTQKKNATYEVFEENSRTVGVRAVEERMSGLILRMSSLGRALRQRRSFSSSSVYLAVGNRFKEVLDDGSEIRDAPFFDPAKEEVITVPGKVSSSAGEDSSFSSSLTYTSPYLIFGPGEESGTLFFFNICYSEFMQSKKKVPSELFEPRRIIGAAHGWVATLNNGVFSLQDDLNLYTLDPNPKQISMPPLVTLPGCQTQVVTNVSMSSSSPEDDDCIVAVKFSGPQLSLCRPAHDSSWTNIRITDPMFFTSRVMFSTRNQMFTLLASGGHHTGSWDLHKHKLQKLHFQDFPFTKTRADIIDSTYCTQHLVETSGGEAFLVKWYVHSTKDDARNVKTRGLMVFKIDQDGNAVFTQDIGDLNIFISKAEPFCLSASSYPGLDPNEVYFVDYDEIGVIDPSEPTNTSTVNPALTSAPYFFPPQKVDSGLDFGIERAALFN</sequence>
<gene>
    <name evidence="3" type="ORF">HID58_075186</name>
</gene>
<keyword evidence="4" id="KW-1185">Reference proteome</keyword>
<dbReference type="EMBL" id="JAGKQM010000017">
    <property type="protein sequence ID" value="KAH0868164.1"/>
    <property type="molecule type" value="Genomic_DNA"/>
</dbReference>
<evidence type="ECO:0000313" key="4">
    <source>
        <dbReference type="Proteomes" id="UP000824890"/>
    </source>
</evidence>
<dbReference type="PANTHER" id="PTHR44259">
    <property type="entry name" value="OS07G0183000 PROTEIN-RELATED"/>
    <property type="match status" value="1"/>
</dbReference>
<evidence type="ECO:0000259" key="2">
    <source>
        <dbReference type="Pfam" id="PF03478"/>
    </source>
</evidence>
<reference evidence="3 4" key="1">
    <citation type="submission" date="2021-05" db="EMBL/GenBank/DDBJ databases">
        <title>Genome Assembly of Synthetic Allotetraploid Brassica napus Reveals Homoeologous Exchanges between Subgenomes.</title>
        <authorList>
            <person name="Davis J.T."/>
        </authorList>
    </citation>
    <scope>NUCLEOTIDE SEQUENCE [LARGE SCALE GENOMIC DNA]</scope>
    <source>
        <strain evidence="4">cv. Da-Ae</strain>
        <tissue evidence="3">Seedling</tissue>
    </source>
</reference>
<proteinExistence type="predicted"/>
<accession>A0ABQ7YIX4</accession>
<evidence type="ECO:0000256" key="1">
    <source>
        <dbReference type="SAM" id="Coils"/>
    </source>
</evidence>
<dbReference type="Proteomes" id="UP000824890">
    <property type="component" value="Unassembled WGS sequence"/>
</dbReference>
<protein>
    <recommendedName>
        <fullName evidence="2">KIB1-4 beta-propeller domain-containing protein</fullName>
    </recommendedName>
</protein>
<feature type="domain" description="KIB1-4 beta-propeller" evidence="2">
    <location>
        <begin position="223"/>
        <end position="479"/>
    </location>
</feature>
<keyword evidence="1" id="KW-0175">Coiled coil</keyword>